<dbReference type="InterPro" id="IPR050155">
    <property type="entry name" value="HAD-like_hydrolase_sf"/>
</dbReference>
<dbReference type="InterPro" id="IPR023214">
    <property type="entry name" value="HAD_sf"/>
</dbReference>
<dbReference type="PANTHER" id="PTHR43434">
    <property type="entry name" value="PHOSPHOGLYCOLATE PHOSPHATASE"/>
    <property type="match status" value="1"/>
</dbReference>
<dbReference type="Gene3D" id="3.40.50.1000">
    <property type="entry name" value="HAD superfamily/HAD-like"/>
    <property type="match status" value="1"/>
</dbReference>
<proteinExistence type="predicted"/>
<gene>
    <name evidence="1" type="ORF">SAMN05444002_3658</name>
</gene>
<organism evidence="1 2">
    <name type="scientific">Vannielia litorea</name>
    <dbReference type="NCBI Taxonomy" id="1217970"/>
    <lineage>
        <taxon>Bacteria</taxon>
        <taxon>Pseudomonadati</taxon>
        <taxon>Pseudomonadota</taxon>
        <taxon>Alphaproteobacteria</taxon>
        <taxon>Rhodobacterales</taxon>
        <taxon>Paracoccaceae</taxon>
        <taxon>Vannielia</taxon>
    </lineage>
</organism>
<dbReference type="PANTHER" id="PTHR43434:SF24">
    <property type="entry name" value="HYDROLASE-RELATED"/>
    <property type="match status" value="1"/>
</dbReference>
<dbReference type="EMBL" id="FSRL01000002">
    <property type="protein sequence ID" value="SIO29352.1"/>
    <property type="molecule type" value="Genomic_DNA"/>
</dbReference>
<name>A0A1N6IBG7_9RHOB</name>
<accession>A0A1N6IBG7</accession>
<dbReference type="InterPro" id="IPR023198">
    <property type="entry name" value="PGP-like_dom2"/>
</dbReference>
<dbReference type="InterPro" id="IPR041492">
    <property type="entry name" value="HAD_2"/>
</dbReference>
<dbReference type="Pfam" id="PF13419">
    <property type="entry name" value="HAD_2"/>
    <property type="match status" value="1"/>
</dbReference>
<dbReference type="NCBIfam" id="TIGR01509">
    <property type="entry name" value="HAD-SF-IA-v3"/>
    <property type="match status" value="1"/>
</dbReference>
<dbReference type="STRING" id="1217970.SAMN05444002_3658"/>
<evidence type="ECO:0000313" key="1">
    <source>
        <dbReference type="EMBL" id="SIO29352.1"/>
    </source>
</evidence>
<dbReference type="AlphaFoldDB" id="A0A1N6IBG7"/>
<dbReference type="Proteomes" id="UP000184932">
    <property type="component" value="Unassembled WGS sequence"/>
</dbReference>
<dbReference type="InterPro" id="IPR036412">
    <property type="entry name" value="HAD-like_sf"/>
</dbReference>
<keyword evidence="2" id="KW-1185">Reference proteome</keyword>
<dbReference type="SUPFAM" id="SSF56784">
    <property type="entry name" value="HAD-like"/>
    <property type="match status" value="1"/>
</dbReference>
<protein>
    <submittedName>
        <fullName evidence="1">Phosphoglycolate phosphatase</fullName>
    </submittedName>
</protein>
<dbReference type="RefSeq" id="WP_074257835.1">
    <property type="nucleotide sequence ID" value="NZ_FSRL01000002.1"/>
</dbReference>
<sequence>MSRLRCIIFDVDGTLVDSQNDIVAAMTAGFAAVGRAAPERARVLSIVGLSLDLAIARLCPEAGAAELEAMVQGYKDSFVEIRQRSNGAVFYPGMRALLDSLAETPENLLCVATGKSRRGLDALFRSAGLEGRFISEQVSDHHPSKPHPAMLEAVLRETGCEPAQAVMIGDTSFDMEMARNAGIAGLGVSWGYHPVDALRGAGAAEIVESAEALPGAILRATGG</sequence>
<evidence type="ECO:0000313" key="2">
    <source>
        <dbReference type="Proteomes" id="UP000184932"/>
    </source>
</evidence>
<dbReference type="Gene3D" id="1.10.150.240">
    <property type="entry name" value="Putative phosphatase, domain 2"/>
    <property type="match status" value="1"/>
</dbReference>
<dbReference type="SFLD" id="SFLDG01129">
    <property type="entry name" value="C1.5:_HAD__Beta-PGM__Phosphata"/>
    <property type="match status" value="1"/>
</dbReference>
<dbReference type="GO" id="GO:0006281">
    <property type="term" value="P:DNA repair"/>
    <property type="evidence" value="ECO:0007669"/>
    <property type="project" value="TreeGrafter"/>
</dbReference>
<dbReference type="GO" id="GO:0008967">
    <property type="term" value="F:phosphoglycolate phosphatase activity"/>
    <property type="evidence" value="ECO:0007669"/>
    <property type="project" value="TreeGrafter"/>
</dbReference>
<reference evidence="2" key="1">
    <citation type="submission" date="2016-11" db="EMBL/GenBank/DDBJ databases">
        <authorList>
            <person name="Varghese N."/>
            <person name="Submissions S."/>
        </authorList>
    </citation>
    <scope>NUCLEOTIDE SEQUENCE [LARGE SCALE GENOMIC DNA]</scope>
    <source>
        <strain evidence="2">DSM 29440</strain>
    </source>
</reference>
<dbReference type="OrthoDB" id="9793014at2"/>
<dbReference type="SFLD" id="SFLDS00003">
    <property type="entry name" value="Haloacid_Dehalogenase"/>
    <property type="match status" value="1"/>
</dbReference>
<dbReference type="NCBIfam" id="TIGR01549">
    <property type="entry name" value="HAD-SF-IA-v1"/>
    <property type="match status" value="1"/>
</dbReference>
<dbReference type="InterPro" id="IPR006439">
    <property type="entry name" value="HAD-SF_hydro_IA"/>
</dbReference>
<dbReference type="GO" id="GO:0005829">
    <property type="term" value="C:cytosol"/>
    <property type="evidence" value="ECO:0007669"/>
    <property type="project" value="TreeGrafter"/>
</dbReference>